<dbReference type="FunFam" id="1.20.90.10:FF:000002">
    <property type="entry name" value="Phospholipase A2 group III"/>
    <property type="match status" value="1"/>
</dbReference>
<dbReference type="OrthoDB" id="10059604at2759"/>
<evidence type="ECO:0000256" key="8">
    <source>
        <dbReference type="ARBA" id="ARBA00022837"/>
    </source>
</evidence>
<dbReference type="SUPFAM" id="SSF48619">
    <property type="entry name" value="Phospholipase A2, PLA2"/>
    <property type="match status" value="1"/>
</dbReference>
<evidence type="ECO:0000256" key="12">
    <source>
        <dbReference type="ARBA" id="ARBA00029903"/>
    </source>
</evidence>
<evidence type="ECO:0000256" key="6">
    <source>
        <dbReference type="ARBA" id="ARBA00022723"/>
    </source>
</evidence>
<keyword evidence="5" id="KW-0964">Secreted</keyword>
<dbReference type="GO" id="GO:0004623">
    <property type="term" value="F:phospholipase A2 activity"/>
    <property type="evidence" value="ECO:0007669"/>
    <property type="project" value="UniProtKB-EC"/>
</dbReference>
<comment type="subcellular location">
    <subcellularLocation>
        <location evidence="2">Secreted</location>
    </subcellularLocation>
</comment>
<evidence type="ECO:0000256" key="11">
    <source>
        <dbReference type="ARBA" id="ARBA00023157"/>
    </source>
</evidence>
<evidence type="ECO:0000256" key="13">
    <source>
        <dbReference type="SAM" id="SignalP"/>
    </source>
</evidence>
<dbReference type="GO" id="GO:0046872">
    <property type="term" value="F:metal ion binding"/>
    <property type="evidence" value="ECO:0007669"/>
    <property type="project" value="UniProtKB-KW"/>
</dbReference>
<gene>
    <name evidence="15" type="ORF">CHIRRI_LOCUS9509</name>
</gene>
<dbReference type="EC" id="3.1.1.4" evidence="3"/>
<feature type="chain" id="PRO_5040422757" description="Phospholipase A2" evidence="13">
    <location>
        <begin position="21"/>
        <end position="228"/>
    </location>
</feature>
<dbReference type="GO" id="GO:0016042">
    <property type="term" value="P:lipid catabolic process"/>
    <property type="evidence" value="ECO:0007669"/>
    <property type="project" value="UniProtKB-KW"/>
</dbReference>
<feature type="signal peptide" evidence="13">
    <location>
        <begin position="1"/>
        <end position="20"/>
    </location>
</feature>
<keyword evidence="8" id="KW-0106">Calcium</keyword>
<name>A0A9N9RWS1_9DIPT</name>
<dbReference type="AlphaFoldDB" id="A0A9N9RWS1"/>
<dbReference type="PANTHER" id="PTHR12253">
    <property type="entry name" value="RH14732P"/>
    <property type="match status" value="1"/>
</dbReference>
<evidence type="ECO:0000256" key="1">
    <source>
        <dbReference type="ARBA" id="ARBA00001913"/>
    </source>
</evidence>
<keyword evidence="13" id="KW-0732">Signal</keyword>
<dbReference type="InterPro" id="IPR033113">
    <property type="entry name" value="PLA2_histidine"/>
</dbReference>
<keyword evidence="11" id="KW-1015">Disulfide bond</keyword>
<organism evidence="15 16">
    <name type="scientific">Chironomus riparius</name>
    <dbReference type="NCBI Taxonomy" id="315576"/>
    <lineage>
        <taxon>Eukaryota</taxon>
        <taxon>Metazoa</taxon>
        <taxon>Ecdysozoa</taxon>
        <taxon>Arthropoda</taxon>
        <taxon>Hexapoda</taxon>
        <taxon>Insecta</taxon>
        <taxon>Pterygota</taxon>
        <taxon>Neoptera</taxon>
        <taxon>Endopterygota</taxon>
        <taxon>Diptera</taxon>
        <taxon>Nematocera</taxon>
        <taxon>Chironomoidea</taxon>
        <taxon>Chironomidae</taxon>
        <taxon>Chironominae</taxon>
        <taxon>Chironomus</taxon>
    </lineage>
</organism>
<comment type="cofactor">
    <cofactor evidence="1">
        <name>Ca(2+)</name>
        <dbReference type="ChEBI" id="CHEBI:29108"/>
    </cofactor>
</comment>
<dbReference type="Pfam" id="PF05826">
    <property type="entry name" value="Phospholip_A2_2"/>
    <property type="match status" value="1"/>
</dbReference>
<accession>A0A9N9RWS1</accession>
<dbReference type="EMBL" id="OU895879">
    <property type="protein sequence ID" value="CAG9806653.1"/>
    <property type="molecule type" value="Genomic_DNA"/>
</dbReference>
<dbReference type="Gene3D" id="1.20.90.10">
    <property type="entry name" value="Phospholipase A2 domain"/>
    <property type="match status" value="1"/>
</dbReference>
<evidence type="ECO:0000256" key="5">
    <source>
        <dbReference type="ARBA" id="ARBA00022525"/>
    </source>
</evidence>
<evidence type="ECO:0000313" key="15">
    <source>
        <dbReference type="EMBL" id="CAG9806653.1"/>
    </source>
</evidence>
<dbReference type="PROSITE" id="PS00118">
    <property type="entry name" value="PA2_HIS"/>
    <property type="match status" value="1"/>
</dbReference>
<feature type="domain" description="Phospholipase A2-like central" evidence="14">
    <location>
        <begin position="66"/>
        <end position="158"/>
    </location>
</feature>
<protein>
    <recommendedName>
        <fullName evidence="4">Phospholipase A2</fullName>
        <ecNumber evidence="3">3.1.1.4</ecNumber>
    </recommendedName>
    <alternativeName>
        <fullName evidence="12">Phosphatidylcholine 2-acylhydrolase</fullName>
    </alternativeName>
</protein>
<reference evidence="15" key="1">
    <citation type="submission" date="2022-01" db="EMBL/GenBank/DDBJ databases">
        <authorList>
            <person name="King R."/>
        </authorList>
    </citation>
    <scope>NUCLEOTIDE SEQUENCE</scope>
</reference>
<dbReference type="InterPro" id="IPR016090">
    <property type="entry name" value="PLA2-like_dom"/>
</dbReference>
<dbReference type="InterPro" id="IPR036444">
    <property type="entry name" value="PLipase_A2_dom_sf"/>
</dbReference>
<proteinExistence type="predicted"/>
<evidence type="ECO:0000256" key="10">
    <source>
        <dbReference type="ARBA" id="ARBA00023098"/>
    </source>
</evidence>
<dbReference type="GO" id="GO:0005576">
    <property type="term" value="C:extracellular region"/>
    <property type="evidence" value="ECO:0007669"/>
    <property type="project" value="UniProtKB-SubCell"/>
</dbReference>
<evidence type="ECO:0000259" key="14">
    <source>
        <dbReference type="Pfam" id="PF05826"/>
    </source>
</evidence>
<sequence length="228" mass="26987">MSRNFPLLFISIFVIVVVSCEFEKSFFVAKKQSLRSETTFNDEMEGSSKNKIERNRAAEERINLSFPGTKWCGPGNTANDFEDLGSEPDVDKCCRAHDHCDNIASGEEKYGLKNDDYFTRLHCLCDKEFKQCLRAVNSRRGNYIGNFYFNLRDRCYKEQHPIVDCNEIHNKIFVRRCIKYMIDVKQPRVWQWFDLPFFDDEHDFEFVDDKPSRDFVEDNQIYLNGNFL</sequence>
<evidence type="ECO:0000256" key="3">
    <source>
        <dbReference type="ARBA" id="ARBA00013278"/>
    </source>
</evidence>
<dbReference type="CDD" id="cd04704">
    <property type="entry name" value="PLA2_bee_venom_like"/>
    <property type="match status" value="1"/>
</dbReference>
<dbReference type="Proteomes" id="UP001153620">
    <property type="component" value="Chromosome 3"/>
</dbReference>
<reference evidence="15" key="2">
    <citation type="submission" date="2022-10" db="EMBL/GenBank/DDBJ databases">
        <authorList>
            <consortium name="ENA_rothamsted_submissions"/>
            <consortium name="culmorum"/>
            <person name="King R."/>
        </authorList>
    </citation>
    <scope>NUCLEOTIDE SEQUENCE</scope>
</reference>
<keyword evidence="7" id="KW-0378">Hydrolase</keyword>
<evidence type="ECO:0000256" key="9">
    <source>
        <dbReference type="ARBA" id="ARBA00022963"/>
    </source>
</evidence>
<keyword evidence="6" id="KW-0479">Metal-binding</keyword>
<dbReference type="GO" id="GO:0006644">
    <property type="term" value="P:phospholipid metabolic process"/>
    <property type="evidence" value="ECO:0007669"/>
    <property type="project" value="InterPro"/>
</dbReference>
<evidence type="ECO:0000256" key="2">
    <source>
        <dbReference type="ARBA" id="ARBA00004613"/>
    </source>
</evidence>
<keyword evidence="10" id="KW-0443">Lipid metabolism</keyword>
<evidence type="ECO:0000313" key="16">
    <source>
        <dbReference type="Proteomes" id="UP001153620"/>
    </source>
</evidence>
<keyword evidence="9" id="KW-0442">Lipid degradation</keyword>
<keyword evidence="16" id="KW-1185">Reference proteome</keyword>
<dbReference type="PROSITE" id="PS51257">
    <property type="entry name" value="PROKAR_LIPOPROTEIN"/>
    <property type="match status" value="1"/>
</dbReference>
<dbReference type="GO" id="GO:0050482">
    <property type="term" value="P:arachidonate secretion"/>
    <property type="evidence" value="ECO:0007669"/>
    <property type="project" value="InterPro"/>
</dbReference>
<evidence type="ECO:0000256" key="7">
    <source>
        <dbReference type="ARBA" id="ARBA00022801"/>
    </source>
</evidence>
<evidence type="ECO:0000256" key="4">
    <source>
        <dbReference type="ARBA" id="ARBA00021721"/>
    </source>
</evidence>